<keyword evidence="2" id="KW-1185">Reference proteome</keyword>
<dbReference type="PaxDb" id="584708-Apau_0994"/>
<dbReference type="RefSeq" id="WP_006300602.1">
    <property type="nucleotide sequence ID" value="NZ_CM001022.1"/>
</dbReference>
<evidence type="ECO:0000313" key="2">
    <source>
        <dbReference type="Proteomes" id="UP000005096"/>
    </source>
</evidence>
<reference evidence="1 2" key="1">
    <citation type="journal article" date="2010" name="Stand. Genomic Sci.">
        <title>Non-contiguous finished genome sequence of Aminomonas paucivorans type strain (GLU-3).</title>
        <authorList>
            <person name="Pitluck S."/>
            <person name="Yasawong M."/>
            <person name="Held B."/>
            <person name="Lapidus A."/>
            <person name="Nolan M."/>
            <person name="Copeland A."/>
            <person name="Lucas S."/>
            <person name="Del Rio T.G."/>
            <person name="Tice H."/>
            <person name="Cheng J.F."/>
            <person name="Chertkov O."/>
            <person name="Goodwin L."/>
            <person name="Tapia R."/>
            <person name="Han C."/>
            <person name="Liolios K."/>
            <person name="Ivanova N."/>
            <person name="Mavromatis K."/>
            <person name="Ovchinnikova G."/>
            <person name="Pati A."/>
            <person name="Chen A."/>
            <person name="Palaniappan K."/>
            <person name="Land M."/>
            <person name="Hauser L."/>
            <person name="Chang Y.J."/>
            <person name="Jeffries C.D."/>
            <person name="Pukall R."/>
            <person name="Spring S."/>
            <person name="Rohde M."/>
            <person name="Sikorski J."/>
            <person name="Goker M."/>
            <person name="Woyke T."/>
            <person name="Bristow J."/>
            <person name="Eisen J.A."/>
            <person name="Markowitz V."/>
            <person name="Hugenholtz P."/>
            <person name="Kyrpides N.C."/>
            <person name="Klenk H.P."/>
        </authorList>
    </citation>
    <scope>NUCLEOTIDE SEQUENCE [LARGE SCALE GENOMIC DNA]</scope>
    <source>
        <strain evidence="1 2">DSM 12260</strain>
    </source>
</reference>
<dbReference type="Proteomes" id="UP000005096">
    <property type="component" value="Chromosome"/>
</dbReference>
<gene>
    <name evidence="1" type="ORF">Apau_0994</name>
</gene>
<dbReference type="EMBL" id="CM001022">
    <property type="protein sequence ID" value="EFQ23421.1"/>
    <property type="molecule type" value="Genomic_DNA"/>
</dbReference>
<sequence>MRKRERFARWLIARLQSWGCYSEAVSVAQRFFKNSWRVEV</sequence>
<evidence type="ECO:0000313" key="1">
    <source>
        <dbReference type="EMBL" id="EFQ23421.1"/>
    </source>
</evidence>
<name>E3CWX1_9BACT</name>
<proteinExistence type="predicted"/>
<dbReference type="AlphaFoldDB" id="E3CWX1"/>
<accession>E3CWX1</accession>
<organism evidence="1 2">
    <name type="scientific">Aminomonas paucivorans DSM 12260</name>
    <dbReference type="NCBI Taxonomy" id="584708"/>
    <lineage>
        <taxon>Bacteria</taxon>
        <taxon>Thermotogati</taxon>
        <taxon>Synergistota</taxon>
        <taxon>Synergistia</taxon>
        <taxon>Synergistales</taxon>
        <taxon>Synergistaceae</taxon>
        <taxon>Aminomonas</taxon>
    </lineage>
</organism>
<protein>
    <submittedName>
        <fullName evidence="1">Uncharacterized protein</fullName>
    </submittedName>
</protein>
<dbReference type="HOGENOM" id="CLU_3283859_0_0_0"/>